<dbReference type="Proteomes" id="UP000618926">
    <property type="component" value="Unassembled WGS sequence"/>
</dbReference>
<gene>
    <name evidence="2" type="ORF">IIE05_10875</name>
</gene>
<dbReference type="Gene3D" id="3.40.250.10">
    <property type="entry name" value="Rhodanese-like domain"/>
    <property type="match status" value="1"/>
</dbReference>
<evidence type="ECO:0000313" key="2">
    <source>
        <dbReference type="EMBL" id="MBE2888471.1"/>
    </source>
</evidence>
<reference evidence="2 3" key="1">
    <citation type="submission" date="2020-10" db="EMBL/GenBank/DDBJ databases">
        <title>Investigation of anaerobic biodegradation of phenanthrene by a sulfate-dependent Geobacter anodireducens strain PheS2.</title>
        <authorList>
            <person name="Zhang Z."/>
        </authorList>
    </citation>
    <scope>NUCLEOTIDE SEQUENCE [LARGE SCALE GENOMIC DNA]</scope>
    <source>
        <strain evidence="2 3">PheS2</strain>
    </source>
</reference>
<dbReference type="InterPro" id="IPR036873">
    <property type="entry name" value="Rhodanese-like_dom_sf"/>
</dbReference>
<dbReference type="CDD" id="cd00158">
    <property type="entry name" value="RHOD"/>
    <property type="match status" value="1"/>
</dbReference>
<organism evidence="2 3">
    <name type="scientific">Geobacter anodireducens</name>
    <dbReference type="NCBI Taxonomy" id="1340425"/>
    <lineage>
        <taxon>Bacteria</taxon>
        <taxon>Pseudomonadati</taxon>
        <taxon>Thermodesulfobacteriota</taxon>
        <taxon>Desulfuromonadia</taxon>
        <taxon>Geobacterales</taxon>
        <taxon>Geobacteraceae</taxon>
        <taxon>Geobacter</taxon>
    </lineage>
</organism>
<dbReference type="EMBL" id="JADBFD010000014">
    <property type="protein sequence ID" value="MBE2888471.1"/>
    <property type="molecule type" value="Genomic_DNA"/>
</dbReference>
<name>A0ABR9NW35_9BACT</name>
<dbReference type="Pfam" id="PF00581">
    <property type="entry name" value="Rhodanese"/>
    <property type="match status" value="1"/>
</dbReference>
<dbReference type="InterPro" id="IPR001763">
    <property type="entry name" value="Rhodanese-like_dom"/>
</dbReference>
<keyword evidence="3" id="KW-1185">Reference proteome</keyword>
<dbReference type="SUPFAM" id="SSF52821">
    <property type="entry name" value="Rhodanese/Cell cycle control phosphatase"/>
    <property type="match status" value="1"/>
</dbReference>
<dbReference type="RefSeq" id="WP_192905596.1">
    <property type="nucleotide sequence ID" value="NZ_JADBFD010000014.1"/>
</dbReference>
<dbReference type="PROSITE" id="PS50206">
    <property type="entry name" value="RHODANESE_3"/>
    <property type="match status" value="1"/>
</dbReference>
<feature type="domain" description="Rhodanese" evidence="1">
    <location>
        <begin position="42"/>
        <end position="130"/>
    </location>
</feature>
<sequence>MIARSVLKCLILLSMLLLLPAVLFAEDYFQPIPMAEVLRFRNRPDVVVFDVNVKEIWEEHSIPGAVHIDTQDFERFLPKDKNAILIFYCAGPDSRRSAIAANTAIILGFRQVYVMRDGIFRWLSAGYPVE</sequence>
<dbReference type="SMART" id="SM00450">
    <property type="entry name" value="RHOD"/>
    <property type="match status" value="1"/>
</dbReference>
<accession>A0ABR9NW35</accession>
<evidence type="ECO:0000259" key="1">
    <source>
        <dbReference type="PROSITE" id="PS50206"/>
    </source>
</evidence>
<evidence type="ECO:0000313" key="3">
    <source>
        <dbReference type="Proteomes" id="UP000618926"/>
    </source>
</evidence>
<proteinExistence type="predicted"/>
<protein>
    <submittedName>
        <fullName evidence="2">Rhodanese-like domain-containing protein</fullName>
    </submittedName>
</protein>
<comment type="caution">
    <text evidence="2">The sequence shown here is derived from an EMBL/GenBank/DDBJ whole genome shotgun (WGS) entry which is preliminary data.</text>
</comment>